<name>A0A139GWF5_9PEZI</name>
<sequence>MSRNYSVVEPHPTVPKSGGYVGGGRGGAGNFKRYKSEEITDGQNASGPASRITLSRPFRRNIPAGRGGAGNMFSETEESIFQFDEELLKYRQNSTPVYRIGRGGAGNMVNENKAISLSRKDSTDSSASAASEASERISRLSISSIFSRRS</sequence>
<dbReference type="Proteomes" id="UP000070133">
    <property type="component" value="Unassembled WGS sequence"/>
</dbReference>
<dbReference type="AlphaFoldDB" id="A0A139GWF5"/>
<dbReference type="PANTHER" id="PTHR34693:SF2">
    <property type="entry name" value="DUF3602 DOMAIN-CONTAINING PROTEIN"/>
    <property type="match status" value="1"/>
</dbReference>
<dbReference type="PANTHER" id="PTHR34693">
    <property type="entry name" value="PROTEIN PAR32"/>
    <property type="match status" value="1"/>
</dbReference>
<comment type="caution">
    <text evidence="2">The sequence shown here is derived from an EMBL/GenBank/DDBJ whole genome shotgun (WGS) entry which is preliminary data.</text>
</comment>
<dbReference type="Pfam" id="PF12223">
    <property type="entry name" value="DUF3602"/>
    <property type="match status" value="1"/>
</dbReference>
<feature type="compositionally biased region" description="Gly residues" evidence="1">
    <location>
        <begin position="19"/>
        <end position="29"/>
    </location>
</feature>
<dbReference type="InterPro" id="IPR022024">
    <property type="entry name" value="DUF3602"/>
</dbReference>
<keyword evidence="3" id="KW-1185">Reference proteome</keyword>
<feature type="region of interest" description="Disordered" evidence="1">
    <location>
        <begin position="1"/>
        <end position="73"/>
    </location>
</feature>
<feature type="region of interest" description="Disordered" evidence="1">
    <location>
        <begin position="116"/>
        <end position="136"/>
    </location>
</feature>
<dbReference type="InterPro" id="IPR053203">
    <property type="entry name" value="Cisplatin_resist-associated"/>
</dbReference>
<gene>
    <name evidence="2" type="ORF">AC578_4511</name>
</gene>
<organism evidence="2 3">
    <name type="scientific">Pseudocercospora eumusae</name>
    <dbReference type="NCBI Taxonomy" id="321146"/>
    <lineage>
        <taxon>Eukaryota</taxon>
        <taxon>Fungi</taxon>
        <taxon>Dikarya</taxon>
        <taxon>Ascomycota</taxon>
        <taxon>Pezizomycotina</taxon>
        <taxon>Dothideomycetes</taxon>
        <taxon>Dothideomycetidae</taxon>
        <taxon>Mycosphaerellales</taxon>
        <taxon>Mycosphaerellaceae</taxon>
        <taxon>Pseudocercospora</taxon>
    </lineage>
</organism>
<evidence type="ECO:0000313" key="2">
    <source>
        <dbReference type="EMBL" id="KXS94492.1"/>
    </source>
</evidence>
<dbReference type="EMBL" id="LFZN01000284">
    <property type="protein sequence ID" value="KXS94492.1"/>
    <property type="molecule type" value="Genomic_DNA"/>
</dbReference>
<protein>
    <submittedName>
        <fullName evidence="2">Uncharacterized protein</fullName>
    </submittedName>
</protein>
<evidence type="ECO:0000256" key="1">
    <source>
        <dbReference type="SAM" id="MobiDB-lite"/>
    </source>
</evidence>
<reference evidence="2 3" key="1">
    <citation type="submission" date="2015-07" db="EMBL/GenBank/DDBJ databases">
        <title>Comparative genomics of the Sigatoka disease complex on banana suggests a link between parallel evolutionary changes in Pseudocercospora fijiensis and Pseudocercospora eumusae and increased virulence on the banana host.</title>
        <authorList>
            <person name="Chang T.-C."/>
            <person name="Salvucci A."/>
            <person name="Crous P.W."/>
            <person name="Stergiopoulos I."/>
        </authorList>
    </citation>
    <scope>NUCLEOTIDE SEQUENCE [LARGE SCALE GENOMIC DNA]</scope>
    <source>
        <strain evidence="2 3">CBS 114824</strain>
    </source>
</reference>
<proteinExistence type="predicted"/>
<accession>A0A139GWF5</accession>
<dbReference type="OrthoDB" id="5424462at2759"/>
<evidence type="ECO:0000313" key="3">
    <source>
        <dbReference type="Proteomes" id="UP000070133"/>
    </source>
</evidence>